<name>A0A6G1C5K4_9ORYZ</name>
<reference evidence="2 3" key="1">
    <citation type="submission" date="2019-11" db="EMBL/GenBank/DDBJ databases">
        <title>Whole genome sequence of Oryza granulata.</title>
        <authorList>
            <person name="Li W."/>
        </authorList>
    </citation>
    <scope>NUCLEOTIDE SEQUENCE [LARGE SCALE GENOMIC DNA]</scope>
    <source>
        <strain evidence="3">cv. Menghai</strain>
        <tissue evidence="2">Leaf</tissue>
    </source>
</reference>
<dbReference type="PANTHER" id="PTHR21256:SF2">
    <property type="entry name" value="HISTIDINE BIOSYNTHESIS TRIFUNCTIONAL PROTEIN"/>
    <property type="match status" value="1"/>
</dbReference>
<dbReference type="Proteomes" id="UP000479710">
    <property type="component" value="Unassembled WGS sequence"/>
</dbReference>
<gene>
    <name evidence="2" type="ORF">E2562_013611</name>
</gene>
<evidence type="ECO:0000313" key="2">
    <source>
        <dbReference type="EMBL" id="KAF0895529.1"/>
    </source>
</evidence>
<dbReference type="EMBL" id="SPHZ02000010">
    <property type="protein sequence ID" value="KAF0895529.1"/>
    <property type="molecule type" value="Genomic_DNA"/>
</dbReference>
<sequence length="138" mass="14956">MSLGLRPGRALPLASSLHTPLPNRSQVRLSTISCAAMKSYRLSELSDAEVSGLKARPQIDFSSIFGMVNPIVEDVRVRGDTAVKDYTVKFDKVALDDVVVRVSDLPDVENAYDESSTSMTFIVDYCEGVEAPSHGCAC</sequence>
<protein>
    <submittedName>
        <fullName evidence="2">Uncharacterized protein</fullName>
    </submittedName>
</protein>
<organism evidence="2 3">
    <name type="scientific">Oryza meyeriana var. granulata</name>
    <dbReference type="NCBI Taxonomy" id="110450"/>
    <lineage>
        <taxon>Eukaryota</taxon>
        <taxon>Viridiplantae</taxon>
        <taxon>Streptophyta</taxon>
        <taxon>Embryophyta</taxon>
        <taxon>Tracheophyta</taxon>
        <taxon>Spermatophyta</taxon>
        <taxon>Magnoliopsida</taxon>
        <taxon>Liliopsida</taxon>
        <taxon>Poales</taxon>
        <taxon>Poaceae</taxon>
        <taxon>BOP clade</taxon>
        <taxon>Oryzoideae</taxon>
        <taxon>Oryzeae</taxon>
        <taxon>Oryzinae</taxon>
        <taxon>Oryza</taxon>
        <taxon>Oryza meyeriana</taxon>
    </lineage>
</organism>
<dbReference type="GO" id="GO:0000105">
    <property type="term" value="P:L-histidine biosynthetic process"/>
    <property type="evidence" value="ECO:0007669"/>
    <property type="project" value="TreeGrafter"/>
</dbReference>
<dbReference type="GO" id="GO:0004399">
    <property type="term" value="F:histidinol dehydrogenase activity"/>
    <property type="evidence" value="ECO:0007669"/>
    <property type="project" value="TreeGrafter"/>
</dbReference>
<dbReference type="AlphaFoldDB" id="A0A6G1C5K4"/>
<comment type="caution">
    <text evidence="2">The sequence shown here is derived from an EMBL/GenBank/DDBJ whole genome shotgun (WGS) entry which is preliminary data.</text>
</comment>
<dbReference type="Gene3D" id="3.40.50.1980">
    <property type="entry name" value="Nitrogenase molybdenum iron protein domain"/>
    <property type="match status" value="1"/>
</dbReference>
<evidence type="ECO:0000256" key="1">
    <source>
        <dbReference type="ARBA" id="ARBA00023002"/>
    </source>
</evidence>
<dbReference type="GO" id="GO:0046872">
    <property type="term" value="F:metal ion binding"/>
    <property type="evidence" value="ECO:0007669"/>
    <property type="project" value="InterPro"/>
</dbReference>
<dbReference type="GO" id="GO:0051287">
    <property type="term" value="F:NAD binding"/>
    <property type="evidence" value="ECO:0007669"/>
    <property type="project" value="InterPro"/>
</dbReference>
<dbReference type="InterPro" id="IPR012131">
    <property type="entry name" value="Hstdl_DH"/>
</dbReference>
<dbReference type="Pfam" id="PF00815">
    <property type="entry name" value="Histidinol_dh"/>
    <property type="match status" value="1"/>
</dbReference>
<dbReference type="OrthoDB" id="1750324at2759"/>
<dbReference type="GO" id="GO:0005829">
    <property type="term" value="C:cytosol"/>
    <property type="evidence" value="ECO:0007669"/>
    <property type="project" value="TreeGrafter"/>
</dbReference>
<proteinExistence type="predicted"/>
<dbReference type="GO" id="GO:0009570">
    <property type="term" value="C:chloroplast stroma"/>
    <property type="evidence" value="ECO:0007669"/>
    <property type="project" value="TreeGrafter"/>
</dbReference>
<dbReference type="PANTHER" id="PTHR21256">
    <property type="entry name" value="HISTIDINOL DEHYDROGENASE HDH"/>
    <property type="match status" value="1"/>
</dbReference>
<evidence type="ECO:0000313" key="3">
    <source>
        <dbReference type="Proteomes" id="UP000479710"/>
    </source>
</evidence>
<keyword evidence="1" id="KW-0560">Oxidoreductase</keyword>
<keyword evidence="3" id="KW-1185">Reference proteome</keyword>
<accession>A0A6G1C5K4</accession>